<accession>A0AAW2R8J9</accession>
<reference evidence="9" key="1">
    <citation type="submission" date="2020-06" db="EMBL/GenBank/DDBJ databases">
        <authorList>
            <person name="Li T."/>
            <person name="Hu X."/>
            <person name="Zhang T."/>
            <person name="Song X."/>
            <person name="Zhang H."/>
            <person name="Dai N."/>
            <person name="Sheng W."/>
            <person name="Hou X."/>
            <person name="Wei L."/>
        </authorList>
    </citation>
    <scope>NUCLEOTIDE SEQUENCE</scope>
    <source>
        <strain evidence="9">KEN8</strain>
        <tissue evidence="9">Leaf</tissue>
    </source>
</reference>
<organism evidence="9">
    <name type="scientific">Sesamum calycinum</name>
    <dbReference type="NCBI Taxonomy" id="2727403"/>
    <lineage>
        <taxon>Eukaryota</taxon>
        <taxon>Viridiplantae</taxon>
        <taxon>Streptophyta</taxon>
        <taxon>Embryophyta</taxon>
        <taxon>Tracheophyta</taxon>
        <taxon>Spermatophyta</taxon>
        <taxon>Magnoliopsida</taxon>
        <taxon>eudicotyledons</taxon>
        <taxon>Gunneridae</taxon>
        <taxon>Pentapetalae</taxon>
        <taxon>asterids</taxon>
        <taxon>lamiids</taxon>
        <taxon>Lamiales</taxon>
        <taxon>Pedaliaceae</taxon>
        <taxon>Sesamum</taxon>
    </lineage>
</organism>
<comment type="caution">
    <text evidence="9">The sequence shown here is derived from an EMBL/GenBank/DDBJ whole genome shotgun (WGS) entry which is preliminary data.</text>
</comment>
<dbReference type="AlphaFoldDB" id="A0AAW2R8J9"/>
<comment type="similarity">
    <text evidence="1">Belongs to the disease resistance NB-LRR family.</text>
</comment>
<sequence length="254" mass="28798">MADAGVSMVLNRLAPLIEQRVREEVCLLLNASNEAQNLSEKLMRIHQVLADAERRGVVDPRVKSWLDKLQDIAYDIDDVLDEWELENIRQKVLEEANNSHDESSSDHDGIDSWEKKVCSFLQSVCLCFNQTIQRRSIAKNIQGLNGRLNSIAQETERDFNFIPNLGRHRSNQDLSRTITTSFVDLSEIQGRDHDKETLGNKLLSEGSSRDGVRTISIVGVGGMGKTTLAQLVFNDDTIQSQFQLKIWVCVFQRN</sequence>
<dbReference type="GO" id="GO:0043531">
    <property type="term" value="F:ADP binding"/>
    <property type="evidence" value="ECO:0007669"/>
    <property type="project" value="InterPro"/>
</dbReference>
<dbReference type="EMBL" id="JACGWM010000004">
    <property type="protein sequence ID" value="KAL0376490.1"/>
    <property type="molecule type" value="Genomic_DNA"/>
</dbReference>
<evidence type="ECO:0000256" key="4">
    <source>
        <dbReference type="ARBA" id="ARBA00022741"/>
    </source>
</evidence>
<dbReference type="PANTHER" id="PTHR19338">
    <property type="entry name" value="TRANSLOCASE OF INNER MITOCHONDRIAL MEMBRANE 13 HOMOLOG"/>
    <property type="match status" value="1"/>
</dbReference>
<dbReference type="SUPFAM" id="SSF52540">
    <property type="entry name" value="P-loop containing nucleoside triphosphate hydrolases"/>
    <property type="match status" value="1"/>
</dbReference>
<evidence type="ECO:0000313" key="9">
    <source>
        <dbReference type="EMBL" id="KAL0376490.1"/>
    </source>
</evidence>
<protein>
    <submittedName>
        <fullName evidence="9">Disease resistance RPP13-like protein 1</fullName>
    </submittedName>
</protein>
<evidence type="ECO:0000256" key="2">
    <source>
        <dbReference type="ARBA" id="ARBA00022614"/>
    </source>
</evidence>
<keyword evidence="4" id="KW-0547">Nucleotide-binding</keyword>
<keyword evidence="3" id="KW-0677">Repeat</keyword>
<gene>
    <name evidence="9" type="ORF">Scaly_0766600</name>
</gene>
<dbReference type="GO" id="GO:0005524">
    <property type="term" value="F:ATP binding"/>
    <property type="evidence" value="ECO:0007669"/>
    <property type="project" value="UniProtKB-KW"/>
</dbReference>
<dbReference type="GO" id="GO:0006952">
    <property type="term" value="P:defense response"/>
    <property type="evidence" value="ECO:0007669"/>
    <property type="project" value="UniProtKB-KW"/>
</dbReference>
<keyword evidence="6" id="KW-0067">ATP-binding</keyword>
<dbReference type="InterPro" id="IPR027417">
    <property type="entry name" value="P-loop_NTPase"/>
</dbReference>
<evidence type="ECO:0000256" key="6">
    <source>
        <dbReference type="ARBA" id="ARBA00022840"/>
    </source>
</evidence>
<name>A0AAW2R8J9_9LAMI</name>
<dbReference type="Gene3D" id="3.40.50.300">
    <property type="entry name" value="P-loop containing nucleotide triphosphate hydrolases"/>
    <property type="match status" value="1"/>
</dbReference>
<dbReference type="InterPro" id="IPR038005">
    <property type="entry name" value="RX-like_CC"/>
</dbReference>
<evidence type="ECO:0000259" key="7">
    <source>
        <dbReference type="Pfam" id="PF00931"/>
    </source>
</evidence>
<evidence type="ECO:0000256" key="5">
    <source>
        <dbReference type="ARBA" id="ARBA00022821"/>
    </source>
</evidence>
<keyword evidence="5" id="KW-0611">Plant defense</keyword>
<dbReference type="PANTHER" id="PTHR19338:SF37">
    <property type="entry name" value="DISEASE RESISTANCE PROTEIN RGA4"/>
    <property type="match status" value="1"/>
</dbReference>
<evidence type="ECO:0000256" key="1">
    <source>
        <dbReference type="ARBA" id="ARBA00008894"/>
    </source>
</evidence>
<feature type="domain" description="Disease resistance N-terminal" evidence="8">
    <location>
        <begin position="6"/>
        <end position="99"/>
    </location>
</feature>
<proteinExistence type="inferred from homology"/>
<dbReference type="Pfam" id="PF18052">
    <property type="entry name" value="Rx_N"/>
    <property type="match status" value="1"/>
</dbReference>
<dbReference type="InterPro" id="IPR002182">
    <property type="entry name" value="NB-ARC"/>
</dbReference>
<keyword evidence="2" id="KW-0433">Leucine-rich repeat</keyword>
<feature type="domain" description="NB-ARC" evidence="7">
    <location>
        <begin position="193"/>
        <end position="252"/>
    </location>
</feature>
<dbReference type="InterPro" id="IPR041118">
    <property type="entry name" value="Rx_N"/>
</dbReference>
<dbReference type="Pfam" id="PF00931">
    <property type="entry name" value="NB-ARC"/>
    <property type="match status" value="1"/>
</dbReference>
<dbReference type="CDD" id="cd14798">
    <property type="entry name" value="RX-CC_like"/>
    <property type="match status" value="1"/>
</dbReference>
<evidence type="ECO:0000256" key="3">
    <source>
        <dbReference type="ARBA" id="ARBA00022737"/>
    </source>
</evidence>
<reference evidence="9" key="2">
    <citation type="journal article" date="2024" name="Plant">
        <title>Genomic evolution and insights into agronomic trait innovations of Sesamum species.</title>
        <authorList>
            <person name="Miao H."/>
            <person name="Wang L."/>
            <person name="Qu L."/>
            <person name="Liu H."/>
            <person name="Sun Y."/>
            <person name="Le M."/>
            <person name="Wang Q."/>
            <person name="Wei S."/>
            <person name="Zheng Y."/>
            <person name="Lin W."/>
            <person name="Duan Y."/>
            <person name="Cao H."/>
            <person name="Xiong S."/>
            <person name="Wang X."/>
            <person name="Wei L."/>
            <person name="Li C."/>
            <person name="Ma Q."/>
            <person name="Ju M."/>
            <person name="Zhao R."/>
            <person name="Li G."/>
            <person name="Mu C."/>
            <person name="Tian Q."/>
            <person name="Mei H."/>
            <person name="Zhang T."/>
            <person name="Gao T."/>
            <person name="Zhang H."/>
        </authorList>
    </citation>
    <scope>NUCLEOTIDE SEQUENCE</scope>
    <source>
        <strain evidence="9">KEN8</strain>
    </source>
</reference>
<dbReference type="Gene3D" id="1.20.5.4130">
    <property type="match status" value="1"/>
</dbReference>
<evidence type="ECO:0000259" key="8">
    <source>
        <dbReference type="Pfam" id="PF18052"/>
    </source>
</evidence>